<dbReference type="OrthoDB" id="1445683at2"/>
<protein>
    <submittedName>
        <fullName evidence="1">Uncharacterized protein</fullName>
    </submittedName>
</protein>
<dbReference type="Proteomes" id="UP000289821">
    <property type="component" value="Unassembled WGS sequence"/>
</dbReference>
<name>A0A4Q0NW89_9FLAO</name>
<comment type="caution">
    <text evidence="1">The sequence shown here is derived from an EMBL/GenBank/DDBJ whole genome shotgun (WGS) entry which is preliminary data.</text>
</comment>
<evidence type="ECO:0000313" key="1">
    <source>
        <dbReference type="EMBL" id="RXG15377.1"/>
    </source>
</evidence>
<sequence>MLFSGDNHFFKTLNTLLKRYKFSNQELESLQKVKKTEIISLAYTNDGGFDLKTGDYHDEDHPVNYKLRIYYKDQRNNSTKMLVMLPSTAEEFTPEVKAYQLTKSVKSQLL</sequence>
<reference evidence="1 2" key="1">
    <citation type="submission" date="2018-07" db="EMBL/GenBank/DDBJ databases">
        <title>Leeuwenhoekiella genomics.</title>
        <authorList>
            <person name="Tahon G."/>
            <person name="Willems A."/>
        </authorList>
    </citation>
    <scope>NUCLEOTIDE SEQUENCE [LARGE SCALE GENOMIC DNA]</scope>
    <source>
        <strain evidence="1 2">R-50232</strain>
    </source>
</reference>
<proteinExistence type="predicted"/>
<evidence type="ECO:0000313" key="2">
    <source>
        <dbReference type="Proteomes" id="UP000289821"/>
    </source>
</evidence>
<accession>A0A4Q0NW89</accession>
<gene>
    <name evidence="1" type="ORF">DSM04_103265</name>
</gene>
<dbReference type="AlphaFoldDB" id="A0A4Q0NW89"/>
<keyword evidence="2" id="KW-1185">Reference proteome</keyword>
<organism evidence="1 2">
    <name type="scientific">Leeuwenhoekiella aestuarii</name>
    <dbReference type="NCBI Taxonomy" id="2249426"/>
    <lineage>
        <taxon>Bacteria</taxon>
        <taxon>Pseudomonadati</taxon>
        <taxon>Bacteroidota</taxon>
        <taxon>Flavobacteriia</taxon>
        <taxon>Flavobacteriales</taxon>
        <taxon>Flavobacteriaceae</taxon>
        <taxon>Leeuwenhoekiella</taxon>
    </lineage>
</organism>
<dbReference type="RefSeq" id="WP_128760961.1">
    <property type="nucleotide sequence ID" value="NZ_QOVI01000003.1"/>
</dbReference>
<dbReference type="EMBL" id="QOVI01000003">
    <property type="protein sequence ID" value="RXG15377.1"/>
    <property type="molecule type" value="Genomic_DNA"/>
</dbReference>